<dbReference type="InterPro" id="IPR000212">
    <property type="entry name" value="DNA_helicase_UvrD/REP"/>
</dbReference>
<keyword evidence="7 14" id="KW-0067">ATP-binding</keyword>
<dbReference type="InterPro" id="IPR014016">
    <property type="entry name" value="UvrD-like_ATP-bd"/>
</dbReference>
<feature type="domain" description="UvrD-like helicase ATP-binding" evidence="15">
    <location>
        <begin position="1"/>
        <end position="470"/>
    </location>
</feature>
<protein>
    <recommendedName>
        <fullName evidence="12">DNA 3'-5' helicase</fullName>
        <ecNumber evidence="12">5.6.2.4</ecNumber>
    </recommendedName>
</protein>
<evidence type="ECO:0000256" key="2">
    <source>
        <dbReference type="ARBA" id="ARBA00022741"/>
    </source>
</evidence>
<organism evidence="16 17">
    <name type="scientific">Deferribacter autotrophicus</name>
    <dbReference type="NCBI Taxonomy" id="500465"/>
    <lineage>
        <taxon>Bacteria</taxon>
        <taxon>Pseudomonadati</taxon>
        <taxon>Deferribacterota</taxon>
        <taxon>Deferribacteres</taxon>
        <taxon>Deferribacterales</taxon>
        <taxon>Deferribacteraceae</taxon>
        <taxon>Deferribacter</taxon>
    </lineage>
</organism>
<keyword evidence="3" id="KW-0227">DNA damage</keyword>
<keyword evidence="17" id="KW-1185">Reference proteome</keyword>
<keyword evidence="2 14" id="KW-0547">Nucleotide-binding</keyword>
<evidence type="ECO:0000256" key="6">
    <source>
        <dbReference type="ARBA" id="ARBA00022839"/>
    </source>
</evidence>
<keyword evidence="8" id="KW-0238">DNA-binding</keyword>
<evidence type="ECO:0000256" key="7">
    <source>
        <dbReference type="ARBA" id="ARBA00022840"/>
    </source>
</evidence>
<dbReference type="SUPFAM" id="SSF52540">
    <property type="entry name" value="P-loop containing nucleoside triphosphate hydrolases"/>
    <property type="match status" value="1"/>
</dbReference>
<dbReference type="OrthoDB" id="9810135at2"/>
<keyword evidence="1" id="KW-0540">Nuclease</keyword>
<evidence type="ECO:0000256" key="13">
    <source>
        <dbReference type="ARBA" id="ARBA00048988"/>
    </source>
</evidence>
<dbReference type="Gene3D" id="3.40.50.300">
    <property type="entry name" value="P-loop containing nucleotide triphosphate hydrolases"/>
    <property type="match status" value="4"/>
</dbReference>
<dbReference type="Pfam" id="PF00580">
    <property type="entry name" value="UvrD-helicase"/>
    <property type="match status" value="1"/>
</dbReference>
<evidence type="ECO:0000256" key="11">
    <source>
        <dbReference type="ARBA" id="ARBA00034617"/>
    </source>
</evidence>
<dbReference type="GO" id="GO:0004527">
    <property type="term" value="F:exonuclease activity"/>
    <property type="evidence" value="ECO:0007669"/>
    <property type="project" value="UniProtKB-KW"/>
</dbReference>
<dbReference type="GO" id="GO:0000725">
    <property type="term" value="P:recombinational repair"/>
    <property type="evidence" value="ECO:0007669"/>
    <property type="project" value="TreeGrafter"/>
</dbReference>
<accession>A0A5A8F0W1</accession>
<evidence type="ECO:0000256" key="14">
    <source>
        <dbReference type="PROSITE-ProRule" id="PRU00560"/>
    </source>
</evidence>
<sequence>MSDKESNQFINSLCIEASAGSGKTYQLAKRFIHLLTLYLLSKKSNVSRKTCEVSNPGIDDEFLYPDSIGSIVAITFTNKAAAEMKERVILFLKKLAGIYKDSKFDKTNFNVEERDALALLVDIIKNHSDFNITTIDSFMNRILKAFAIDLKIYPDYEITFDRDEIFQLAIDDLITDPSNFNDLLNFLNSLLFLEYKGMNAEYIIRQGIEKFRDLDIPAGLLTFDDLCDKFQVTSKNLRKIKTEIENSILSHISYFERVIEHNVGIFHGNKIRKFRNLSFDKLIEKYSDFKAIVEADSLITLYRKGKSLDSLKESEFISKLKVCVSAVEKYILLKHVYETNSVAVQLRKFRQKETEIKSFLNIVDGSRIAKDVSDILLKDSGVSYAFCRLGERISHYLIDEFQDTSKEQFDAIYHLIENAVAEGGSLFIVGDKKQAIYAWRGGDYTIFDEVLGKNNLRIAQDYINTNYRSSKNVVEVNNKIFDVNNIFNNDFNDVLDNQYKNLLADKLKQAIEDIYKKSSQNNYIDSEGYVEINLREMNDDSSESIEEDFYHHEFKNILSKLLYDKKIKPSDIMILLRSKKNIDKVVEWVRKDFPEIPFITEDSLVLLNNFEIKKILLLLSAVIYSNDDSYKSALKIVGIEPAIVSEIEEDVKLLSPYEVFCKLMSLDIFDVDNNRLYFDRLLEEVLKLTESQKSLEDILEYFYNNKDITITISEDLDALKIMTIHKAKGLESHTVIIPFYDWSLYDTKNITIYDSVNISSLTQNDEYVFVKISGDLKDILPDAKEKYFEHVKTKFIESLNLMYVANTRAKENLFILGAYKLTKEGKYGKTITAANLLHMILNKIKESDNLEYPYIIGDLKSECQQDKSKEVHHNYKLKINSTFREFLKVYPENYFLNLTPTEKLLGELYHMAMSYIGKIEENDDLDSIIKNACDKASKILKYKDEIVIDLMKRTLVDLRNYYYEIDDYWNEKELVDRQGRIFRLDRLVKKGDCYYIIDFKTGEKEHKHESQLKDYMKFFNNAKGVIYYTETGEIVSVS</sequence>
<evidence type="ECO:0000256" key="9">
    <source>
        <dbReference type="ARBA" id="ARBA00023204"/>
    </source>
</evidence>
<dbReference type="GO" id="GO:0005829">
    <property type="term" value="C:cytosol"/>
    <property type="evidence" value="ECO:0007669"/>
    <property type="project" value="TreeGrafter"/>
</dbReference>
<dbReference type="GO" id="GO:0016887">
    <property type="term" value="F:ATP hydrolysis activity"/>
    <property type="evidence" value="ECO:0007669"/>
    <property type="project" value="RHEA"/>
</dbReference>
<proteinExistence type="predicted"/>
<dbReference type="AlphaFoldDB" id="A0A5A8F0W1"/>
<comment type="caution">
    <text evidence="16">The sequence shown here is derived from an EMBL/GenBank/DDBJ whole genome shotgun (WGS) entry which is preliminary data.</text>
</comment>
<evidence type="ECO:0000256" key="1">
    <source>
        <dbReference type="ARBA" id="ARBA00022722"/>
    </source>
</evidence>
<dbReference type="PANTHER" id="PTHR11070:SF67">
    <property type="entry name" value="DNA 3'-5' HELICASE"/>
    <property type="match status" value="1"/>
</dbReference>
<evidence type="ECO:0000313" key="17">
    <source>
        <dbReference type="Proteomes" id="UP000322876"/>
    </source>
</evidence>
<keyword evidence="5 14" id="KW-0347">Helicase</keyword>
<evidence type="ECO:0000256" key="12">
    <source>
        <dbReference type="ARBA" id="ARBA00034808"/>
    </source>
</evidence>
<dbReference type="GO" id="GO:0003677">
    <property type="term" value="F:DNA binding"/>
    <property type="evidence" value="ECO:0007669"/>
    <property type="project" value="UniProtKB-KW"/>
</dbReference>
<evidence type="ECO:0000256" key="10">
    <source>
        <dbReference type="ARBA" id="ARBA00023235"/>
    </source>
</evidence>
<evidence type="ECO:0000256" key="5">
    <source>
        <dbReference type="ARBA" id="ARBA00022806"/>
    </source>
</evidence>
<keyword evidence="9" id="KW-0234">DNA repair</keyword>
<evidence type="ECO:0000256" key="4">
    <source>
        <dbReference type="ARBA" id="ARBA00022801"/>
    </source>
</evidence>
<keyword evidence="4 14" id="KW-0378">Hydrolase</keyword>
<dbReference type="GO" id="GO:0005524">
    <property type="term" value="F:ATP binding"/>
    <property type="evidence" value="ECO:0007669"/>
    <property type="project" value="UniProtKB-UniRule"/>
</dbReference>
<dbReference type="GO" id="GO:0043138">
    <property type="term" value="F:3'-5' DNA helicase activity"/>
    <property type="evidence" value="ECO:0007669"/>
    <property type="project" value="UniProtKB-EC"/>
</dbReference>
<feature type="binding site" evidence="14">
    <location>
        <begin position="17"/>
        <end position="24"/>
    </location>
    <ligand>
        <name>ATP</name>
        <dbReference type="ChEBI" id="CHEBI:30616"/>
    </ligand>
</feature>
<name>A0A5A8F0W1_9BACT</name>
<gene>
    <name evidence="16" type="ORF">FHQ18_09575</name>
</gene>
<dbReference type="RefSeq" id="WP_149266962.1">
    <property type="nucleotide sequence ID" value="NZ_VFJB01000008.1"/>
</dbReference>
<dbReference type="EC" id="5.6.2.4" evidence="12"/>
<keyword evidence="10" id="KW-0413">Isomerase</keyword>
<evidence type="ECO:0000313" key="16">
    <source>
        <dbReference type="EMBL" id="KAA0257289.1"/>
    </source>
</evidence>
<evidence type="ECO:0000256" key="3">
    <source>
        <dbReference type="ARBA" id="ARBA00022763"/>
    </source>
</evidence>
<evidence type="ECO:0000256" key="8">
    <source>
        <dbReference type="ARBA" id="ARBA00023125"/>
    </source>
</evidence>
<dbReference type="PROSITE" id="PS51198">
    <property type="entry name" value="UVRD_HELICASE_ATP_BIND"/>
    <property type="match status" value="1"/>
</dbReference>
<reference evidence="16 17" key="1">
    <citation type="submission" date="2019-06" db="EMBL/GenBank/DDBJ databases">
        <title>Genomic insights into carbon and energy metabolism of Deferribacter autotrophicus revealed new metabolic traits in the phylum Deferribacteres.</title>
        <authorList>
            <person name="Slobodkin A.I."/>
            <person name="Slobodkina G.B."/>
            <person name="Allioux M."/>
            <person name="Alain K."/>
            <person name="Jebbar M."/>
            <person name="Shadrin V."/>
            <person name="Kublanov I.V."/>
            <person name="Toshchakov S.V."/>
            <person name="Bonch-Osmolovskaya E.A."/>
        </authorList>
    </citation>
    <scope>NUCLEOTIDE SEQUENCE [LARGE SCALE GENOMIC DNA]</scope>
    <source>
        <strain evidence="16 17">SL50</strain>
    </source>
</reference>
<keyword evidence="6" id="KW-0269">Exonuclease</keyword>
<dbReference type="Gene3D" id="3.90.320.10">
    <property type="match status" value="1"/>
</dbReference>
<comment type="catalytic activity">
    <reaction evidence="13">
        <text>ATP + H2O = ADP + phosphate + H(+)</text>
        <dbReference type="Rhea" id="RHEA:13065"/>
        <dbReference type="ChEBI" id="CHEBI:15377"/>
        <dbReference type="ChEBI" id="CHEBI:15378"/>
        <dbReference type="ChEBI" id="CHEBI:30616"/>
        <dbReference type="ChEBI" id="CHEBI:43474"/>
        <dbReference type="ChEBI" id="CHEBI:456216"/>
        <dbReference type="EC" id="5.6.2.4"/>
    </reaction>
</comment>
<comment type="catalytic activity">
    <reaction evidence="11">
        <text>Couples ATP hydrolysis with the unwinding of duplex DNA by translocating in the 3'-5' direction.</text>
        <dbReference type="EC" id="5.6.2.4"/>
    </reaction>
</comment>
<dbReference type="PANTHER" id="PTHR11070">
    <property type="entry name" value="UVRD / RECB / PCRA DNA HELICASE FAMILY MEMBER"/>
    <property type="match status" value="1"/>
</dbReference>
<dbReference type="EMBL" id="VFJB01000008">
    <property type="protein sequence ID" value="KAA0257289.1"/>
    <property type="molecule type" value="Genomic_DNA"/>
</dbReference>
<dbReference type="InterPro" id="IPR011604">
    <property type="entry name" value="PDDEXK-like_dom_sf"/>
</dbReference>
<dbReference type="InterPro" id="IPR014017">
    <property type="entry name" value="DNA_helicase_UvrD-like_C"/>
</dbReference>
<dbReference type="InterPro" id="IPR027417">
    <property type="entry name" value="P-loop_NTPase"/>
</dbReference>
<dbReference type="Pfam" id="PF13361">
    <property type="entry name" value="UvrD_C"/>
    <property type="match status" value="2"/>
</dbReference>
<dbReference type="Proteomes" id="UP000322876">
    <property type="component" value="Unassembled WGS sequence"/>
</dbReference>
<evidence type="ECO:0000259" key="15">
    <source>
        <dbReference type="PROSITE" id="PS51198"/>
    </source>
</evidence>